<dbReference type="PROSITE" id="PS50042">
    <property type="entry name" value="CNMP_BINDING_3"/>
    <property type="match status" value="1"/>
</dbReference>
<dbReference type="Proteomes" id="UP000253961">
    <property type="component" value="Unassembled WGS sequence"/>
</dbReference>
<dbReference type="OrthoDB" id="752588at2"/>
<dbReference type="InterPro" id="IPR018490">
    <property type="entry name" value="cNMP-bd_dom_sf"/>
</dbReference>
<sequence>MIDPQAEDISPIQPLITYFEKLVSLPEAMKKLIIKETTSVVYKKNKFIVSPIDLEDAVYFIVKGAVRGFVKDSGQQITTWISVEDNIVGTFSNDSPFKVEKNDYIQTIEETEVIVIPYQLIEMLYLSFHEMSIIGRKVLKFHYHESKERNFMIRLPTTERRFARLRQTHPHLLSRIPLQHLASYLGVRIETLSRLRSRIGRDSH</sequence>
<protein>
    <submittedName>
        <fullName evidence="2">Crp/Fnr family transcriptional regulator</fullName>
    </submittedName>
</protein>
<dbReference type="RefSeq" id="WP_115401450.1">
    <property type="nucleotide sequence ID" value="NZ_QPKV01000002.1"/>
</dbReference>
<keyword evidence="3" id="KW-1185">Reference proteome</keyword>
<feature type="domain" description="Cyclic nucleotide-binding" evidence="1">
    <location>
        <begin position="21"/>
        <end position="97"/>
    </location>
</feature>
<dbReference type="SUPFAM" id="SSF51206">
    <property type="entry name" value="cAMP-binding domain-like"/>
    <property type="match status" value="1"/>
</dbReference>
<dbReference type="EMBL" id="QPKV01000002">
    <property type="protein sequence ID" value="RDC58030.1"/>
    <property type="molecule type" value="Genomic_DNA"/>
</dbReference>
<gene>
    <name evidence="2" type="ORF">DU508_03520</name>
</gene>
<evidence type="ECO:0000313" key="3">
    <source>
        <dbReference type="Proteomes" id="UP000253961"/>
    </source>
</evidence>
<dbReference type="InterPro" id="IPR014710">
    <property type="entry name" value="RmlC-like_jellyroll"/>
</dbReference>
<dbReference type="Gene3D" id="2.60.120.10">
    <property type="entry name" value="Jelly Rolls"/>
    <property type="match status" value="1"/>
</dbReference>
<dbReference type="InterPro" id="IPR000595">
    <property type="entry name" value="cNMP-bd_dom"/>
</dbReference>
<reference evidence="2 3" key="1">
    <citation type="submission" date="2018-07" db="EMBL/GenBank/DDBJ databases">
        <title>Pedobacter sp. nov., isolated from soil.</title>
        <authorList>
            <person name="Zhou L.Y."/>
            <person name="Du Z.J."/>
        </authorList>
    </citation>
    <scope>NUCLEOTIDE SEQUENCE [LARGE SCALE GENOMIC DNA]</scope>
    <source>
        <strain evidence="2 3">JDX94</strain>
    </source>
</reference>
<accession>A0A369Q0M0</accession>
<evidence type="ECO:0000259" key="1">
    <source>
        <dbReference type="PROSITE" id="PS50042"/>
    </source>
</evidence>
<name>A0A369Q0M0_9SPHI</name>
<comment type="caution">
    <text evidence="2">The sequence shown here is derived from an EMBL/GenBank/DDBJ whole genome shotgun (WGS) entry which is preliminary data.</text>
</comment>
<dbReference type="AlphaFoldDB" id="A0A369Q0M0"/>
<proteinExistence type="predicted"/>
<organism evidence="2 3">
    <name type="scientific">Pedobacter chinensis</name>
    <dbReference type="NCBI Taxonomy" id="2282421"/>
    <lineage>
        <taxon>Bacteria</taxon>
        <taxon>Pseudomonadati</taxon>
        <taxon>Bacteroidota</taxon>
        <taxon>Sphingobacteriia</taxon>
        <taxon>Sphingobacteriales</taxon>
        <taxon>Sphingobacteriaceae</taxon>
        <taxon>Pedobacter</taxon>
    </lineage>
</organism>
<evidence type="ECO:0000313" key="2">
    <source>
        <dbReference type="EMBL" id="RDC58030.1"/>
    </source>
</evidence>